<accession>A0ABR9FR67</accession>
<evidence type="ECO:0000259" key="1">
    <source>
        <dbReference type="SMART" id="SM00062"/>
    </source>
</evidence>
<dbReference type="PANTHER" id="PTHR38834">
    <property type="entry name" value="PERIPLASMIC SUBSTRATE BINDING PROTEIN FAMILY 3"/>
    <property type="match status" value="1"/>
</dbReference>
<dbReference type="SUPFAM" id="SSF53850">
    <property type="entry name" value="Periplasmic binding protein-like II"/>
    <property type="match status" value="1"/>
</dbReference>
<protein>
    <submittedName>
        <fullName evidence="2">Transporter substrate-binding domain-containing protein</fullName>
    </submittedName>
</protein>
<dbReference type="InterPro" id="IPR001638">
    <property type="entry name" value="Solute-binding_3/MltF_N"/>
</dbReference>
<dbReference type="Pfam" id="PF00497">
    <property type="entry name" value="SBP_bac_3"/>
    <property type="match status" value="1"/>
</dbReference>
<evidence type="ECO:0000313" key="2">
    <source>
        <dbReference type="EMBL" id="MBE0459282.1"/>
    </source>
</evidence>
<dbReference type="RefSeq" id="WP_192542726.1">
    <property type="nucleotide sequence ID" value="NZ_JBQELX010000081.1"/>
</dbReference>
<dbReference type="EMBL" id="RRZA01000071">
    <property type="protein sequence ID" value="MBE0459282.1"/>
    <property type="molecule type" value="Genomic_DNA"/>
</dbReference>
<evidence type="ECO:0000313" key="3">
    <source>
        <dbReference type="Proteomes" id="UP000707245"/>
    </source>
</evidence>
<proteinExistence type="predicted"/>
<dbReference type="PANTHER" id="PTHR38834:SF3">
    <property type="entry name" value="SOLUTE-BINDING PROTEIN FAMILY 3_N-TERMINAL DOMAIN-CONTAINING PROTEIN"/>
    <property type="match status" value="1"/>
</dbReference>
<dbReference type="Gene3D" id="3.40.190.10">
    <property type="entry name" value="Periplasmic binding protein-like II"/>
    <property type="match status" value="2"/>
</dbReference>
<sequence length="237" mass="27137">MCSHIAYAKPELTIYTEQFPPYNFSNKGQLQGINLDITQALCQRVQVECKFELLPWTRAYNLAQNNPTAGVVSTARTEQREDLFQWVGPLVSSRTFFYRLATNKHINPTDLNQVSAYSLGLVSGNIYEQLVYDVGFETDKNLLQFAHHYEYINLFFKNKIDLILGSELVLDYQLQQFGHGGKEVVKLVELPVEKLGGNYLAFNKAVPKEIVEQFNAQLKAMKKEGKVESFKSLYIHN</sequence>
<gene>
    <name evidence="2" type="ORF">EI167_17930</name>
</gene>
<organism evidence="2 3">
    <name type="scientific">Pseudoalteromonas prydzensis</name>
    <dbReference type="NCBI Taxonomy" id="182141"/>
    <lineage>
        <taxon>Bacteria</taxon>
        <taxon>Pseudomonadati</taxon>
        <taxon>Pseudomonadota</taxon>
        <taxon>Gammaproteobacteria</taxon>
        <taxon>Alteromonadales</taxon>
        <taxon>Pseudoalteromonadaceae</taxon>
        <taxon>Pseudoalteromonas</taxon>
    </lineage>
</organism>
<reference evidence="2 3" key="1">
    <citation type="submission" date="2020-07" db="EMBL/GenBank/DDBJ databases">
        <title>Halophilic bacteria isolated from french cheeses.</title>
        <authorList>
            <person name="Kothe C.I."/>
            <person name="Farah-Kraiem B."/>
            <person name="Renault P."/>
            <person name="Dridi B."/>
        </authorList>
    </citation>
    <scope>NUCLEOTIDE SEQUENCE [LARGE SCALE GENOMIC DNA]</scope>
    <source>
        <strain evidence="2 3">FME14</strain>
    </source>
</reference>
<dbReference type="SMART" id="SM00062">
    <property type="entry name" value="PBPb"/>
    <property type="match status" value="1"/>
</dbReference>
<comment type="caution">
    <text evidence="2">The sequence shown here is derived from an EMBL/GenBank/DDBJ whole genome shotgun (WGS) entry which is preliminary data.</text>
</comment>
<name>A0ABR9FR67_9GAMM</name>
<dbReference type="Proteomes" id="UP000707245">
    <property type="component" value="Unassembled WGS sequence"/>
</dbReference>
<feature type="domain" description="Solute-binding protein family 3/N-terminal" evidence="1">
    <location>
        <begin position="11"/>
        <end position="231"/>
    </location>
</feature>
<keyword evidence="3" id="KW-1185">Reference proteome</keyword>